<dbReference type="AlphaFoldDB" id="A0AAP0FAF7"/>
<keyword evidence="3" id="KW-1185">Reference proteome</keyword>
<proteinExistence type="predicted"/>
<reference evidence="2 3" key="1">
    <citation type="submission" date="2024-01" db="EMBL/GenBank/DDBJ databases">
        <title>Genome assemblies of Stephania.</title>
        <authorList>
            <person name="Yang L."/>
        </authorList>
    </citation>
    <scope>NUCLEOTIDE SEQUENCE [LARGE SCALE GENOMIC DNA]</scope>
    <source>
        <strain evidence="2">JXDWG</strain>
        <tissue evidence="2">Leaf</tissue>
    </source>
</reference>
<sequence length="203" mass="23378">MSMEGLSHLGVHCTTVRDRVDDSNEQDDRRLDEDSRGDDDNEDSKARRRRRRGLREARRRRRRGLRDARTAADDTTAGRHHENSTPNHQSHDDGEKRRHTYGLGWTPLGSRRRHAGAGVGAGSSRPISAHDEPIKLLRRNIKEKQINLLRVIWDNTLGREELREVQGRLGRLEQVLMDRLGISFTPLRDADDEDSETDHDLDD</sequence>
<comment type="caution">
    <text evidence="2">The sequence shown here is derived from an EMBL/GenBank/DDBJ whole genome shotgun (WGS) entry which is preliminary data.</text>
</comment>
<evidence type="ECO:0000313" key="3">
    <source>
        <dbReference type="Proteomes" id="UP001419268"/>
    </source>
</evidence>
<protein>
    <submittedName>
        <fullName evidence="2">Uncharacterized protein</fullName>
    </submittedName>
</protein>
<feature type="compositionally biased region" description="Basic residues" evidence="1">
    <location>
        <begin position="46"/>
        <end position="64"/>
    </location>
</feature>
<dbReference type="EMBL" id="JBBNAG010000009">
    <property type="protein sequence ID" value="KAK9105362.1"/>
    <property type="molecule type" value="Genomic_DNA"/>
</dbReference>
<feature type="region of interest" description="Disordered" evidence="1">
    <location>
        <begin position="1"/>
        <end position="126"/>
    </location>
</feature>
<evidence type="ECO:0000256" key="1">
    <source>
        <dbReference type="SAM" id="MobiDB-lite"/>
    </source>
</evidence>
<feature type="compositionally biased region" description="Basic and acidic residues" evidence="1">
    <location>
        <begin position="15"/>
        <end position="34"/>
    </location>
</feature>
<gene>
    <name evidence="2" type="ORF">Scep_022206</name>
</gene>
<evidence type="ECO:0000313" key="2">
    <source>
        <dbReference type="EMBL" id="KAK9105362.1"/>
    </source>
</evidence>
<name>A0AAP0FAF7_9MAGN</name>
<feature type="compositionally biased region" description="Basic and acidic residues" evidence="1">
    <location>
        <begin position="65"/>
        <end position="96"/>
    </location>
</feature>
<organism evidence="2 3">
    <name type="scientific">Stephania cephalantha</name>
    <dbReference type="NCBI Taxonomy" id="152367"/>
    <lineage>
        <taxon>Eukaryota</taxon>
        <taxon>Viridiplantae</taxon>
        <taxon>Streptophyta</taxon>
        <taxon>Embryophyta</taxon>
        <taxon>Tracheophyta</taxon>
        <taxon>Spermatophyta</taxon>
        <taxon>Magnoliopsida</taxon>
        <taxon>Ranunculales</taxon>
        <taxon>Menispermaceae</taxon>
        <taxon>Menispermoideae</taxon>
        <taxon>Cissampelideae</taxon>
        <taxon>Stephania</taxon>
    </lineage>
</organism>
<accession>A0AAP0FAF7</accession>
<dbReference type="Proteomes" id="UP001419268">
    <property type="component" value="Unassembled WGS sequence"/>
</dbReference>